<gene>
    <name evidence="9" type="ORF">OJ962_12730</name>
</gene>
<comment type="similarity">
    <text evidence="2">Belongs to the bacterial sugar transferase family.</text>
</comment>
<evidence type="ECO:0000259" key="8">
    <source>
        <dbReference type="Pfam" id="PF02397"/>
    </source>
</evidence>
<dbReference type="Pfam" id="PF02397">
    <property type="entry name" value="Bac_transf"/>
    <property type="match status" value="1"/>
</dbReference>
<feature type="transmembrane region" description="Helical" evidence="7">
    <location>
        <begin position="108"/>
        <end position="131"/>
    </location>
</feature>
<dbReference type="NCBIfam" id="TIGR03025">
    <property type="entry name" value="EPS_sugtrans"/>
    <property type="match status" value="1"/>
</dbReference>
<feature type="transmembrane region" description="Helical" evidence="7">
    <location>
        <begin position="143"/>
        <end position="160"/>
    </location>
</feature>
<feature type="domain" description="Bacterial sugar transferase" evidence="8">
    <location>
        <begin position="305"/>
        <end position="499"/>
    </location>
</feature>
<comment type="subcellular location">
    <subcellularLocation>
        <location evidence="1">Membrane</location>
        <topology evidence="1">Multi-pass membrane protein</topology>
    </subcellularLocation>
</comment>
<comment type="caution">
    <text evidence="9">The sequence shown here is derived from an EMBL/GenBank/DDBJ whole genome shotgun (WGS) entry which is preliminary data.</text>
</comment>
<dbReference type="InterPro" id="IPR017475">
    <property type="entry name" value="EPS_sugar_tfrase"/>
</dbReference>
<reference evidence="9" key="1">
    <citation type="submission" date="2022-10" db="EMBL/GenBank/DDBJ databases">
        <title>The WGS of Solirubrobacter sp. CPCC 204708.</title>
        <authorList>
            <person name="Jiang Z."/>
        </authorList>
    </citation>
    <scope>NUCLEOTIDE SEQUENCE</scope>
    <source>
        <strain evidence="9">CPCC 204708</strain>
    </source>
</reference>
<protein>
    <submittedName>
        <fullName evidence="9">Sugar transferase</fullName>
    </submittedName>
</protein>
<keyword evidence="5 7" id="KW-1133">Transmembrane helix</keyword>
<feature type="transmembrane region" description="Helical" evidence="7">
    <location>
        <begin position="308"/>
        <end position="329"/>
    </location>
</feature>
<keyword evidence="6 7" id="KW-0472">Membrane</keyword>
<dbReference type="SUPFAM" id="SSF51735">
    <property type="entry name" value="NAD(P)-binding Rossmann-fold domains"/>
    <property type="match status" value="1"/>
</dbReference>
<name>A0ABT4RII4_9ACTN</name>
<dbReference type="InterPro" id="IPR036291">
    <property type="entry name" value="NAD(P)-bd_dom_sf"/>
</dbReference>
<dbReference type="PANTHER" id="PTHR30576:SF10">
    <property type="entry name" value="SLL5057 PROTEIN"/>
    <property type="match status" value="1"/>
</dbReference>
<accession>A0ABT4RII4</accession>
<evidence type="ECO:0000256" key="3">
    <source>
        <dbReference type="ARBA" id="ARBA00022679"/>
    </source>
</evidence>
<organism evidence="9 10">
    <name type="scientific">Solirubrobacter deserti</name>
    <dbReference type="NCBI Taxonomy" id="2282478"/>
    <lineage>
        <taxon>Bacteria</taxon>
        <taxon>Bacillati</taxon>
        <taxon>Actinomycetota</taxon>
        <taxon>Thermoleophilia</taxon>
        <taxon>Solirubrobacterales</taxon>
        <taxon>Solirubrobacteraceae</taxon>
        <taxon>Solirubrobacter</taxon>
    </lineage>
</organism>
<feature type="transmembrane region" description="Helical" evidence="7">
    <location>
        <begin position="40"/>
        <end position="64"/>
    </location>
</feature>
<keyword evidence="10" id="KW-1185">Reference proteome</keyword>
<evidence type="ECO:0000313" key="9">
    <source>
        <dbReference type="EMBL" id="MDA0138360.1"/>
    </source>
</evidence>
<evidence type="ECO:0000256" key="5">
    <source>
        <dbReference type="ARBA" id="ARBA00022989"/>
    </source>
</evidence>
<dbReference type="Gene3D" id="3.40.50.720">
    <property type="entry name" value="NAD(P)-binding Rossmann-like Domain"/>
    <property type="match status" value="1"/>
</dbReference>
<evidence type="ECO:0000256" key="7">
    <source>
        <dbReference type="SAM" id="Phobius"/>
    </source>
</evidence>
<evidence type="ECO:0000256" key="2">
    <source>
        <dbReference type="ARBA" id="ARBA00006464"/>
    </source>
</evidence>
<dbReference type="PANTHER" id="PTHR30576">
    <property type="entry name" value="COLANIC BIOSYNTHESIS UDP-GLUCOSE LIPID CARRIER TRANSFERASE"/>
    <property type="match status" value="1"/>
</dbReference>
<evidence type="ECO:0000313" key="10">
    <source>
        <dbReference type="Proteomes" id="UP001147700"/>
    </source>
</evidence>
<dbReference type="Pfam" id="PF13727">
    <property type="entry name" value="CoA_binding_3"/>
    <property type="match status" value="1"/>
</dbReference>
<proteinExistence type="inferred from homology"/>
<keyword evidence="3 9" id="KW-0808">Transferase</keyword>
<evidence type="ECO:0000256" key="6">
    <source>
        <dbReference type="ARBA" id="ARBA00023136"/>
    </source>
</evidence>
<dbReference type="RefSeq" id="WP_202957885.1">
    <property type="nucleotide sequence ID" value="NZ_JAPCID010000015.1"/>
</dbReference>
<keyword evidence="4 7" id="KW-0812">Transmembrane</keyword>
<dbReference type="GO" id="GO:0016740">
    <property type="term" value="F:transferase activity"/>
    <property type="evidence" value="ECO:0007669"/>
    <property type="project" value="UniProtKB-KW"/>
</dbReference>
<dbReference type="EMBL" id="JAPCID010000015">
    <property type="protein sequence ID" value="MDA0138360.1"/>
    <property type="molecule type" value="Genomic_DNA"/>
</dbReference>
<dbReference type="InterPro" id="IPR003362">
    <property type="entry name" value="Bact_transf"/>
</dbReference>
<sequence length="505" mass="55965">MSALDEPGLFGPDAAELMTATAALDEPRRLFRRPQSRGWLVRRALVAADVVGLTAAFVIALAVLGRHGQLRSATELLLLLGTLPVWVTAGKLSGLYDQDEERTEHSTVDELAGVLNLVTIGVWTFYAATWVTGVTTPSPARMVLFWLLSIALVTTGRVVARSLCRKSSAYMQNTLIVGAGDVGQLIGRKLKQHPEYGINLVGFVDDAPKERRVELDDVTILGPPELLPEIVRAYGIERVLIAFSNAPHDETLQLVRAVRDMGVQIDLVPRLFDIVGPRVSVHTVEGLPLIGLPPVRLTRSSRFVKRTIDIAGSLAGLIATAPLFAFIAWRVHRDSPGPVFFRQTRIGLDMKEFTTLKFRTMFVDTDDSEHRAYIKATMDTNAAPEGNGLYKLERQHAITRSGHWLRKTSLDELPQLINVLRGDMSLVGPRPCLAYETESFEVHHFERFLVPAGITGLWQVTARAHATFREALDLDVAYARGWSLTLDLRLLIRTPVQLLRRRGTA</sequence>
<evidence type="ECO:0000256" key="4">
    <source>
        <dbReference type="ARBA" id="ARBA00022692"/>
    </source>
</evidence>
<dbReference type="Proteomes" id="UP001147700">
    <property type="component" value="Unassembled WGS sequence"/>
</dbReference>
<evidence type="ECO:0000256" key="1">
    <source>
        <dbReference type="ARBA" id="ARBA00004141"/>
    </source>
</evidence>